<dbReference type="AlphaFoldDB" id="A0A845Q956"/>
<dbReference type="InterPro" id="IPR046336">
    <property type="entry name" value="Lon_prtase_N_sf"/>
</dbReference>
<evidence type="ECO:0000313" key="2">
    <source>
        <dbReference type="EMBL" id="NBG95185.1"/>
    </source>
</evidence>
<dbReference type="OrthoDB" id="9806457at2"/>
<dbReference type="Gene3D" id="2.30.130.40">
    <property type="entry name" value="LON domain-like"/>
    <property type="match status" value="1"/>
</dbReference>
<dbReference type="InterPro" id="IPR015947">
    <property type="entry name" value="PUA-like_sf"/>
</dbReference>
<gene>
    <name evidence="2" type="ORF">GTQ45_05515</name>
</gene>
<evidence type="ECO:0000259" key="1">
    <source>
        <dbReference type="PROSITE" id="PS51787"/>
    </source>
</evidence>
<reference evidence="2 3" key="1">
    <citation type="journal article" date="2016" name="Int. J. Syst. Evol. Microbiol.">
        <title>Pyruvatibacter mobilis gen. nov., sp. nov., a marine bacterium from the culture broth of Picochlorum sp. 122.</title>
        <authorList>
            <person name="Wang G."/>
            <person name="Tang M."/>
            <person name="Wu H."/>
            <person name="Dai S."/>
            <person name="Li T."/>
            <person name="Chen C."/>
            <person name="He H."/>
            <person name="Fan J."/>
            <person name="Xiang W."/>
            <person name="Li X."/>
        </authorList>
    </citation>
    <scope>NUCLEOTIDE SEQUENCE [LARGE SCALE GENOMIC DNA]</scope>
    <source>
        <strain evidence="2 3">GYP-11</strain>
    </source>
</reference>
<dbReference type="EMBL" id="WXYQ01000004">
    <property type="protein sequence ID" value="NBG95185.1"/>
    <property type="molecule type" value="Genomic_DNA"/>
</dbReference>
<name>A0A845Q956_9HYPH</name>
<comment type="caution">
    <text evidence="2">The sequence shown here is derived from an EMBL/GenBank/DDBJ whole genome shotgun (WGS) entry which is preliminary data.</text>
</comment>
<dbReference type="GeneID" id="300656101"/>
<accession>A0A845Q956</accession>
<dbReference type="RefSeq" id="WP_160587171.1">
    <property type="nucleotide sequence ID" value="NZ_BMHN01000001.1"/>
</dbReference>
<keyword evidence="3" id="KW-1185">Reference proteome</keyword>
<dbReference type="SUPFAM" id="SSF88697">
    <property type="entry name" value="PUA domain-like"/>
    <property type="match status" value="1"/>
</dbReference>
<dbReference type="PROSITE" id="PS51787">
    <property type="entry name" value="LON_N"/>
    <property type="match status" value="1"/>
</dbReference>
<feature type="domain" description="Lon N-terminal" evidence="1">
    <location>
        <begin position="15"/>
        <end position="215"/>
    </location>
</feature>
<dbReference type="SMART" id="SM00464">
    <property type="entry name" value="LON"/>
    <property type="match status" value="1"/>
</dbReference>
<dbReference type="Proteomes" id="UP000470384">
    <property type="component" value="Unassembled WGS sequence"/>
</dbReference>
<proteinExistence type="predicted"/>
<dbReference type="Pfam" id="PF02190">
    <property type="entry name" value="LON_substr_bdg"/>
    <property type="match status" value="1"/>
</dbReference>
<dbReference type="InterPro" id="IPR003111">
    <property type="entry name" value="Lon_prtase_N"/>
</dbReference>
<organism evidence="2 3">
    <name type="scientific">Pyruvatibacter mobilis</name>
    <dbReference type="NCBI Taxonomy" id="1712261"/>
    <lineage>
        <taxon>Bacteria</taxon>
        <taxon>Pseudomonadati</taxon>
        <taxon>Pseudomonadota</taxon>
        <taxon>Alphaproteobacteria</taxon>
        <taxon>Hyphomicrobiales</taxon>
        <taxon>Parvibaculaceae</taxon>
        <taxon>Pyruvatibacter</taxon>
    </lineage>
</organism>
<evidence type="ECO:0000313" key="3">
    <source>
        <dbReference type="Proteomes" id="UP000470384"/>
    </source>
</evidence>
<protein>
    <submittedName>
        <fullName evidence="2">Peptidase S16</fullName>
    </submittedName>
</protein>
<dbReference type="PANTHER" id="PTHR46732">
    <property type="entry name" value="ATP-DEPENDENT PROTEASE LA (LON) DOMAIN PROTEIN"/>
    <property type="match status" value="1"/>
</dbReference>
<sequence length="227" mass="24674">MASRYQTLTDLPATLPVFPLGGALLLPRGVLPLNIFEPRYLAMVDAALRSGDRLIGMVQPKSPGAMFGEGDASASPDIHDVGCAGRITAFNETDDGRILMTLTGICRFRVVEELNAVTPFRQVRADFTPFANDLAAGSGELDVDRDGLLDILRRYLDANGLQADWDAIDRSSNEALVNSLCMISPFGPQEKQAMLEAETLEHRNQILIALAEMALAQTQTDDETPLQ</sequence>
<dbReference type="PANTHER" id="PTHR46732:SF8">
    <property type="entry name" value="ATP-DEPENDENT PROTEASE LA (LON) DOMAIN PROTEIN"/>
    <property type="match status" value="1"/>
</dbReference>